<dbReference type="RefSeq" id="WP_168029275.1">
    <property type="nucleotide sequence ID" value="NZ_JAAVNE010000010.1"/>
</dbReference>
<protein>
    <recommendedName>
        <fullName evidence="3">Sulfotransferase family protein</fullName>
    </recommendedName>
</protein>
<evidence type="ECO:0008006" key="3">
    <source>
        <dbReference type="Google" id="ProtNLM"/>
    </source>
</evidence>
<name>A0ABX1E7L9_9PROT</name>
<evidence type="ECO:0000313" key="1">
    <source>
        <dbReference type="EMBL" id="NKC30910.1"/>
    </source>
</evidence>
<accession>A0ABX1E7L9</accession>
<proteinExistence type="predicted"/>
<dbReference type="Proteomes" id="UP000787635">
    <property type="component" value="Unassembled WGS sequence"/>
</dbReference>
<dbReference type="SUPFAM" id="SSF52540">
    <property type="entry name" value="P-loop containing nucleoside triphosphate hydrolases"/>
    <property type="match status" value="1"/>
</dbReference>
<sequence length="242" mass="26422">MHETRMDAAAPDAKTGLPPQIVFVHLPKTGGFALHAALERGLPAGSVLRIGDSTAQAAFRSMRPADVARYRLVSGHFTFEEALALAPPGARFATLLRDPVARLLSAFNYMSTWTEHPLHDSFRNRGFAEFIADSGRELAAEACRQLTGRSTAAEAIPVLESCYGLVGTTERLTDVSLHLHRWLDLPPQAPGRENVTAGQGRITLTCETCEQLLDLTREDRALYRHIADRHAGLMLHSAYAAA</sequence>
<keyword evidence="2" id="KW-1185">Reference proteome</keyword>
<gene>
    <name evidence="1" type="ORF">HEQ75_08540</name>
</gene>
<dbReference type="EMBL" id="JAAVNE010000010">
    <property type="protein sequence ID" value="NKC30910.1"/>
    <property type="molecule type" value="Genomic_DNA"/>
</dbReference>
<organism evidence="1 2">
    <name type="scientific">Falsiroseomonas selenitidurans</name>
    <dbReference type="NCBI Taxonomy" id="2716335"/>
    <lineage>
        <taxon>Bacteria</taxon>
        <taxon>Pseudomonadati</taxon>
        <taxon>Pseudomonadota</taxon>
        <taxon>Alphaproteobacteria</taxon>
        <taxon>Acetobacterales</taxon>
        <taxon>Roseomonadaceae</taxon>
        <taxon>Falsiroseomonas</taxon>
    </lineage>
</organism>
<reference evidence="1 2" key="1">
    <citation type="submission" date="2020-03" db="EMBL/GenBank/DDBJ databases">
        <title>Roseomonas selenitidurans sp. nov. isolated from urban soil.</title>
        <authorList>
            <person name="Liu H."/>
        </authorList>
    </citation>
    <scope>NUCLEOTIDE SEQUENCE [LARGE SCALE GENOMIC DNA]</scope>
    <source>
        <strain evidence="1 2">BU-1</strain>
    </source>
</reference>
<dbReference type="InterPro" id="IPR027417">
    <property type="entry name" value="P-loop_NTPase"/>
</dbReference>
<evidence type="ECO:0000313" key="2">
    <source>
        <dbReference type="Proteomes" id="UP000787635"/>
    </source>
</evidence>
<dbReference type="Gene3D" id="3.40.50.300">
    <property type="entry name" value="P-loop containing nucleotide triphosphate hydrolases"/>
    <property type="match status" value="1"/>
</dbReference>
<comment type="caution">
    <text evidence="1">The sequence shown here is derived from an EMBL/GenBank/DDBJ whole genome shotgun (WGS) entry which is preliminary data.</text>
</comment>